<protein>
    <submittedName>
        <fullName evidence="1">Uncharacterized protein</fullName>
    </submittedName>
</protein>
<reference evidence="1 2" key="1">
    <citation type="submission" date="2018-01" db="EMBL/GenBank/DDBJ databases">
        <title>Draft genome sequence of Sphaerisporangium sp. 7K107.</title>
        <authorList>
            <person name="Sahin N."/>
            <person name="Saygin H."/>
            <person name="Ay H."/>
        </authorList>
    </citation>
    <scope>NUCLEOTIDE SEQUENCE [LARGE SCALE GENOMIC DNA]</scope>
    <source>
        <strain evidence="1 2">7K107</strain>
    </source>
</reference>
<accession>A0A2W2H0L3</accession>
<dbReference type="AlphaFoldDB" id="A0A2W2H0L3"/>
<sequence length="71" mass="7659">MQTARLSLPPEEEPESLEEVLASAAGALASAAVLPPPEDPPQAARLRAVRTEAARTLIRRIVRTLDIHQPL</sequence>
<organism evidence="1 2">
    <name type="scientific">Spongiactinospora gelatinilytica</name>
    <dbReference type="NCBI Taxonomy" id="2666298"/>
    <lineage>
        <taxon>Bacteria</taxon>
        <taxon>Bacillati</taxon>
        <taxon>Actinomycetota</taxon>
        <taxon>Actinomycetes</taxon>
        <taxon>Streptosporangiales</taxon>
        <taxon>Streptosporangiaceae</taxon>
        <taxon>Spongiactinospora</taxon>
    </lineage>
</organism>
<comment type="caution">
    <text evidence="1">The sequence shown here is derived from an EMBL/GenBank/DDBJ whole genome shotgun (WGS) entry which is preliminary data.</text>
</comment>
<dbReference type="EMBL" id="POUA01000024">
    <property type="protein sequence ID" value="PZG53922.1"/>
    <property type="molecule type" value="Genomic_DNA"/>
</dbReference>
<name>A0A2W2H0L3_9ACTN</name>
<keyword evidence="2" id="KW-1185">Reference proteome</keyword>
<gene>
    <name evidence="1" type="ORF">C1I98_05395</name>
</gene>
<evidence type="ECO:0000313" key="1">
    <source>
        <dbReference type="EMBL" id="PZG53922.1"/>
    </source>
</evidence>
<dbReference type="Proteomes" id="UP000248544">
    <property type="component" value="Unassembled WGS sequence"/>
</dbReference>
<evidence type="ECO:0000313" key="2">
    <source>
        <dbReference type="Proteomes" id="UP000248544"/>
    </source>
</evidence>
<proteinExistence type="predicted"/>